<organism evidence="3 4">
    <name type="scientific">Bacteroides fragilis CL07T12C05</name>
    <dbReference type="NCBI Taxonomy" id="997883"/>
    <lineage>
        <taxon>Bacteria</taxon>
        <taxon>Pseudomonadati</taxon>
        <taxon>Bacteroidota</taxon>
        <taxon>Bacteroidia</taxon>
        <taxon>Bacteroidales</taxon>
        <taxon>Bacteroidaceae</taxon>
        <taxon>Bacteroides</taxon>
    </lineage>
</organism>
<dbReference type="EMBL" id="AGXN01000019">
    <property type="protein sequence ID" value="EIY93164.1"/>
    <property type="molecule type" value="Genomic_DNA"/>
</dbReference>
<name>A0A0E2AMI4_BACFG</name>
<comment type="caution">
    <text evidence="3">The sequence shown here is derived from an EMBL/GenBank/DDBJ whole genome shotgun (WGS) entry which is preliminary data.</text>
</comment>
<evidence type="ECO:0000256" key="1">
    <source>
        <dbReference type="ARBA" id="ARBA00007274"/>
    </source>
</evidence>
<dbReference type="InterPro" id="IPR011004">
    <property type="entry name" value="Trimer_LpxA-like_sf"/>
</dbReference>
<dbReference type="PANTHER" id="PTHR23416">
    <property type="entry name" value="SIALIC ACID SYNTHASE-RELATED"/>
    <property type="match status" value="1"/>
</dbReference>
<protein>
    <recommendedName>
        <fullName evidence="5">Maltose/galactoside acetyltransferase domain-containing protein</fullName>
    </recommendedName>
</protein>
<dbReference type="PATRIC" id="fig|997883.3.peg.3635"/>
<dbReference type="GO" id="GO:0008374">
    <property type="term" value="F:O-acyltransferase activity"/>
    <property type="evidence" value="ECO:0007669"/>
    <property type="project" value="TreeGrafter"/>
</dbReference>
<dbReference type="InterPro" id="IPR001451">
    <property type="entry name" value="Hexapep"/>
</dbReference>
<evidence type="ECO:0008006" key="5">
    <source>
        <dbReference type="Google" id="ProtNLM"/>
    </source>
</evidence>
<reference evidence="3 4" key="1">
    <citation type="submission" date="2012-02" db="EMBL/GenBank/DDBJ databases">
        <title>The Genome Sequence of Bacteroides fragilis CL07T12C05.</title>
        <authorList>
            <consortium name="The Broad Institute Genome Sequencing Platform"/>
            <person name="Earl A."/>
            <person name="Ward D."/>
            <person name="Feldgarden M."/>
            <person name="Gevers D."/>
            <person name="Zitomersky N.L."/>
            <person name="Coyne M.J."/>
            <person name="Comstock L.E."/>
            <person name="Young S.K."/>
            <person name="Zeng Q."/>
            <person name="Gargeya S."/>
            <person name="Fitzgerald M."/>
            <person name="Haas B."/>
            <person name="Abouelleil A."/>
            <person name="Alvarado L."/>
            <person name="Arachchi H.M."/>
            <person name="Berlin A."/>
            <person name="Chapman S.B."/>
            <person name="Gearin G."/>
            <person name="Goldberg J."/>
            <person name="Griggs A."/>
            <person name="Gujja S."/>
            <person name="Hansen M."/>
            <person name="Heiman D."/>
            <person name="Howarth C."/>
            <person name="Larimer J."/>
            <person name="Lui A."/>
            <person name="MacDonald P.J.P."/>
            <person name="McCowen C."/>
            <person name="Montmayeur A."/>
            <person name="Murphy C."/>
            <person name="Neiman D."/>
            <person name="Pearson M."/>
            <person name="Priest M."/>
            <person name="Roberts A."/>
            <person name="Saif S."/>
            <person name="Shea T."/>
            <person name="Sisk P."/>
            <person name="Stolte C."/>
            <person name="Sykes S."/>
            <person name="Wortman J."/>
            <person name="Nusbaum C."/>
            <person name="Birren B."/>
        </authorList>
    </citation>
    <scope>NUCLEOTIDE SEQUENCE [LARGE SCALE GENOMIC DNA]</scope>
    <source>
        <strain evidence="3 4">CL07T12C05</strain>
    </source>
</reference>
<proteinExistence type="inferred from homology"/>
<dbReference type="GO" id="GO:0005829">
    <property type="term" value="C:cytosol"/>
    <property type="evidence" value="ECO:0007669"/>
    <property type="project" value="TreeGrafter"/>
</dbReference>
<dbReference type="PANTHER" id="PTHR23416:SF23">
    <property type="entry name" value="ACETYLTRANSFERASE C18B11.09C-RELATED"/>
    <property type="match status" value="1"/>
</dbReference>
<dbReference type="Proteomes" id="UP000003879">
    <property type="component" value="Unassembled WGS sequence"/>
</dbReference>
<evidence type="ECO:0000256" key="2">
    <source>
        <dbReference type="ARBA" id="ARBA00022679"/>
    </source>
</evidence>
<evidence type="ECO:0000313" key="4">
    <source>
        <dbReference type="Proteomes" id="UP000003879"/>
    </source>
</evidence>
<dbReference type="Pfam" id="PF00132">
    <property type="entry name" value="Hexapep"/>
    <property type="match status" value="1"/>
</dbReference>
<gene>
    <name evidence="3" type="ORF">HMPREF1056_03452</name>
</gene>
<evidence type="ECO:0000313" key="3">
    <source>
        <dbReference type="EMBL" id="EIY93164.1"/>
    </source>
</evidence>
<dbReference type="Gene3D" id="2.160.10.10">
    <property type="entry name" value="Hexapeptide repeat proteins"/>
    <property type="match status" value="1"/>
</dbReference>
<dbReference type="InterPro" id="IPR051159">
    <property type="entry name" value="Hexapeptide_acetyltransf"/>
</dbReference>
<dbReference type="AlphaFoldDB" id="A0A0E2AMI4"/>
<dbReference type="SUPFAM" id="SSF51161">
    <property type="entry name" value="Trimeric LpxA-like enzymes"/>
    <property type="match status" value="1"/>
</dbReference>
<comment type="similarity">
    <text evidence="1">Belongs to the transferase hexapeptide repeat family.</text>
</comment>
<sequence>MFLVRAVLFLKIDLLYRKIKTILDLALWERTKKKLNMSVNYVQQGHNYPLIVASNGIFNFSIDRTSHLKSDTFIECSGGVFIGKYFHTGRNLTIFSSNHNYNRPSSLPYDSLDIHKPVVIKDFVWCGANVTILPGVCIEEGVVIGAGSVVTRNIPKYAVIGGNPASVIKYRDQDAFEKLKKENKFN</sequence>
<keyword evidence="2" id="KW-0808">Transferase</keyword>
<accession>A0A0E2AMI4</accession>
<dbReference type="CDD" id="cd04647">
    <property type="entry name" value="LbH_MAT_like"/>
    <property type="match status" value="1"/>
</dbReference>
<dbReference type="HOGENOM" id="CLU_051638_7_5_10"/>